<dbReference type="EMBL" id="CAMXCT010000237">
    <property type="protein sequence ID" value="CAI3976020.1"/>
    <property type="molecule type" value="Genomic_DNA"/>
</dbReference>
<gene>
    <name evidence="2" type="ORF">C1SCF055_LOCUS4279</name>
</gene>
<name>A0A9P1BNA8_9DINO</name>
<keyword evidence="4" id="KW-1185">Reference proteome</keyword>
<dbReference type="Proteomes" id="UP001152797">
    <property type="component" value="Unassembled WGS sequence"/>
</dbReference>
<feature type="region of interest" description="Disordered" evidence="1">
    <location>
        <begin position="1"/>
        <end position="157"/>
    </location>
</feature>
<dbReference type="EMBL" id="CAMXCT030000237">
    <property type="protein sequence ID" value="CAL4763332.1"/>
    <property type="molecule type" value="Genomic_DNA"/>
</dbReference>
<feature type="compositionally biased region" description="Acidic residues" evidence="1">
    <location>
        <begin position="1"/>
        <end position="11"/>
    </location>
</feature>
<feature type="compositionally biased region" description="Basic and acidic residues" evidence="1">
    <location>
        <begin position="241"/>
        <end position="256"/>
    </location>
</feature>
<proteinExistence type="predicted"/>
<accession>A0A9P1BNA8</accession>
<evidence type="ECO:0000256" key="1">
    <source>
        <dbReference type="SAM" id="MobiDB-lite"/>
    </source>
</evidence>
<evidence type="ECO:0000313" key="4">
    <source>
        <dbReference type="Proteomes" id="UP001152797"/>
    </source>
</evidence>
<dbReference type="EMBL" id="CAMXCT020000237">
    <property type="protein sequence ID" value="CAL1129395.1"/>
    <property type="molecule type" value="Genomic_DNA"/>
</dbReference>
<reference evidence="2" key="1">
    <citation type="submission" date="2022-10" db="EMBL/GenBank/DDBJ databases">
        <authorList>
            <person name="Chen Y."/>
            <person name="Dougan E. K."/>
            <person name="Chan C."/>
            <person name="Rhodes N."/>
            <person name="Thang M."/>
        </authorList>
    </citation>
    <scope>NUCLEOTIDE SEQUENCE</scope>
</reference>
<organism evidence="2">
    <name type="scientific">Cladocopium goreaui</name>
    <dbReference type="NCBI Taxonomy" id="2562237"/>
    <lineage>
        <taxon>Eukaryota</taxon>
        <taxon>Sar</taxon>
        <taxon>Alveolata</taxon>
        <taxon>Dinophyceae</taxon>
        <taxon>Suessiales</taxon>
        <taxon>Symbiodiniaceae</taxon>
        <taxon>Cladocopium</taxon>
    </lineage>
</organism>
<comment type="caution">
    <text evidence="2">The sequence shown here is derived from an EMBL/GenBank/DDBJ whole genome shotgun (WGS) entry which is preliminary data.</text>
</comment>
<evidence type="ECO:0000313" key="3">
    <source>
        <dbReference type="EMBL" id="CAL1129395.1"/>
    </source>
</evidence>
<protein>
    <submittedName>
        <fullName evidence="2">Uncharacterized protein</fullName>
    </submittedName>
</protein>
<feature type="region of interest" description="Disordered" evidence="1">
    <location>
        <begin position="232"/>
        <end position="291"/>
    </location>
</feature>
<sequence length="291" mass="30721">MTELSDLEDDGPSPQVADATPKAKSASRSSDDKCADAKAKAKSKDKAKGSGTKSTKKSRDMKSTKPKKKPSGGGSAPGPVPCADESASDPATEPESEEVSKKPAMKAKVKSNKVVQKRSVPAGTSAHAESGSSEDKPLLKRPAAAPKTVAKAKAKKTQARKYWYYADKKIGIKYDGHERMTVKSRKGVSEEKQEEIAELCRLEFEKGAATDYIKQMAAELMEAAARASLASAEASAVVPEAEVKDVKDDGEMKDADSADAAAGLELGFEEGEEQGEEEDAEDDGPVPADVD</sequence>
<feature type="compositionally biased region" description="Low complexity" evidence="1">
    <location>
        <begin position="140"/>
        <end position="149"/>
    </location>
</feature>
<evidence type="ECO:0000313" key="2">
    <source>
        <dbReference type="EMBL" id="CAI3976020.1"/>
    </source>
</evidence>
<dbReference type="AlphaFoldDB" id="A0A9P1BNA8"/>
<feature type="compositionally biased region" description="Acidic residues" evidence="1">
    <location>
        <begin position="267"/>
        <end position="291"/>
    </location>
</feature>
<reference evidence="3" key="2">
    <citation type="submission" date="2024-04" db="EMBL/GenBank/DDBJ databases">
        <authorList>
            <person name="Chen Y."/>
            <person name="Shah S."/>
            <person name="Dougan E. K."/>
            <person name="Thang M."/>
            <person name="Chan C."/>
        </authorList>
    </citation>
    <scope>NUCLEOTIDE SEQUENCE [LARGE SCALE GENOMIC DNA]</scope>
</reference>
<feature type="compositionally biased region" description="Basic and acidic residues" evidence="1">
    <location>
        <begin position="29"/>
        <end position="48"/>
    </location>
</feature>